<sequence length="96" mass="10809">MDDSWGDVSSFVASLIMERGIIILFGISDPSDTPAGFTFQTITNPRRPPQDFNSGRLPKISLSGDVGGYKIIWGTLQWKFEQLIQWDVELCRVVFV</sequence>
<name>A0A8X6XVM4_9ARAC</name>
<reference evidence="1" key="1">
    <citation type="submission" date="2020-08" db="EMBL/GenBank/DDBJ databases">
        <title>Multicomponent nature underlies the extraordinary mechanical properties of spider dragline silk.</title>
        <authorList>
            <person name="Kono N."/>
            <person name="Nakamura H."/>
            <person name="Mori M."/>
            <person name="Yoshida Y."/>
            <person name="Ohtoshi R."/>
            <person name="Malay A.D."/>
            <person name="Moran D.A.P."/>
            <person name="Tomita M."/>
            <person name="Numata K."/>
            <person name="Arakawa K."/>
        </authorList>
    </citation>
    <scope>NUCLEOTIDE SEQUENCE</scope>
</reference>
<protein>
    <submittedName>
        <fullName evidence="1">Uncharacterized protein</fullName>
    </submittedName>
</protein>
<comment type="caution">
    <text evidence="1">The sequence shown here is derived from an EMBL/GenBank/DDBJ whole genome shotgun (WGS) entry which is preliminary data.</text>
</comment>
<gene>
    <name evidence="1" type="ORF">TNIN_79491</name>
</gene>
<proteinExistence type="predicted"/>
<dbReference type="AlphaFoldDB" id="A0A8X6XVM4"/>
<dbReference type="EMBL" id="BMAV01013411">
    <property type="protein sequence ID" value="GFY61072.1"/>
    <property type="molecule type" value="Genomic_DNA"/>
</dbReference>
<keyword evidence="2" id="KW-1185">Reference proteome</keyword>
<accession>A0A8X6XVM4</accession>
<evidence type="ECO:0000313" key="1">
    <source>
        <dbReference type="EMBL" id="GFY61072.1"/>
    </source>
</evidence>
<organism evidence="1 2">
    <name type="scientific">Trichonephila inaurata madagascariensis</name>
    <dbReference type="NCBI Taxonomy" id="2747483"/>
    <lineage>
        <taxon>Eukaryota</taxon>
        <taxon>Metazoa</taxon>
        <taxon>Ecdysozoa</taxon>
        <taxon>Arthropoda</taxon>
        <taxon>Chelicerata</taxon>
        <taxon>Arachnida</taxon>
        <taxon>Araneae</taxon>
        <taxon>Araneomorphae</taxon>
        <taxon>Entelegynae</taxon>
        <taxon>Araneoidea</taxon>
        <taxon>Nephilidae</taxon>
        <taxon>Trichonephila</taxon>
        <taxon>Trichonephila inaurata</taxon>
    </lineage>
</organism>
<dbReference type="Proteomes" id="UP000886998">
    <property type="component" value="Unassembled WGS sequence"/>
</dbReference>
<evidence type="ECO:0000313" key="2">
    <source>
        <dbReference type="Proteomes" id="UP000886998"/>
    </source>
</evidence>